<keyword evidence="2" id="KW-1185">Reference proteome</keyword>
<feature type="transmembrane region" description="Helical" evidence="1">
    <location>
        <begin position="48"/>
        <end position="70"/>
    </location>
</feature>
<sequence length="180" mass="20446">MDDTSLDLCITLFSTTIDISPIYNSVWSVYLFNIDYRDGAPAVADWVCFWNCAWVIFVLLILYSLLLYRLKTKSGKYQAKNGRSSRIQKHVMLQSFLICFFMFCVAFTYTLCGFVQLPKNMTKIATISLQMCSGFTSIVYLVINKEIRKGVKSMFLKKAGIDAANKSSLAFNSANVPRTQ</sequence>
<dbReference type="Proteomes" id="UP000887574">
    <property type="component" value="Unplaced"/>
</dbReference>
<feature type="transmembrane region" description="Helical" evidence="1">
    <location>
        <begin position="124"/>
        <end position="143"/>
    </location>
</feature>
<reference evidence="3" key="1">
    <citation type="submission" date="2022-11" db="UniProtKB">
        <authorList>
            <consortium name="WormBaseParasite"/>
        </authorList>
    </citation>
    <scope>IDENTIFICATION</scope>
</reference>
<dbReference type="SUPFAM" id="SSF81321">
    <property type="entry name" value="Family A G protein-coupled receptor-like"/>
    <property type="match status" value="1"/>
</dbReference>
<evidence type="ECO:0000313" key="2">
    <source>
        <dbReference type="Proteomes" id="UP000887574"/>
    </source>
</evidence>
<accession>A0A915E3S7</accession>
<dbReference type="AlphaFoldDB" id="A0A915E3S7"/>
<keyword evidence="1" id="KW-1133">Transmembrane helix</keyword>
<dbReference type="WBParaSite" id="jg25892">
    <property type="protein sequence ID" value="jg25892"/>
    <property type="gene ID" value="jg25892"/>
</dbReference>
<dbReference type="InterPro" id="IPR019425">
    <property type="entry name" value="7TM_GPCR_serpentine_rcpt_Srt"/>
</dbReference>
<protein>
    <submittedName>
        <fullName evidence="3">Uncharacterized protein</fullName>
    </submittedName>
</protein>
<organism evidence="2 3">
    <name type="scientific">Ditylenchus dipsaci</name>
    <dbReference type="NCBI Taxonomy" id="166011"/>
    <lineage>
        <taxon>Eukaryota</taxon>
        <taxon>Metazoa</taxon>
        <taxon>Ecdysozoa</taxon>
        <taxon>Nematoda</taxon>
        <taxon>Chromadorea</taxon>
        <taxon>Rhabditida</taxon>
        <taxon>Tylenchina</taxon>
        <taxon>Tylenchomorpha</taxon>
        <taxon>Sphaerularioidea</taxon>
        <taxon>Anguinidae</taxon>
        <taxon>Anguininae</taxon>
        <taxon>Ditylenchus</taxon>
    </lineage>
</organism>
<keyword evidence="1" id="KW-0472">Membrane</keyword>
<dbReference type="Gene3D" id="1.20.1070.10">
    <property type="entry name" value="Rhodopsin 7-helix transmembrane proteins"/>
    <property type="match status" value="1"/>
</dbReference>
<evidence type="ECO:0000256" key="1">
    <source>
        <dbReference type="SAM" id="Phobius"/>
    </source>
</evidence>
<keyword evidence="1" id="KW-0812">Transmembrane</keyword>
<dbReference type="PANTHER" id="PTHR23021">
    <property type="entry name" value="SERPENTINE RECEPTOR, CLASS T"/>
    <property type="match status" value="1"/>
</dbReference>
<dbReference type="PANTHER" id="PTHR23021:SF11">
    <property type="entry name" value="SERPENTINE RECEPTOR, CLASS T"/>
    <property type="match status" value="1"/>
</dbReference>
<name>A0A915E3S7_9BILA</name>
<feature type="transmembrane region" description="Helical" evidence="1">
    <location>
        <begin position="91"/>
        <end position="118"/>
    </location>
</feature>
<dbReference type="Pfam" id="PF10321">
    <property type="entry name" value="7TM_GPCR_Srt"/>
    <property type="match status" value="1"/>
</dbReference>
<proteinExistence type="predicted"/>
<evidence type="ECO:0000313" key="3">
    <source>
        <dbReference type="WBParaSite" id="jg25892"/>
    </source>
</evidence>